<feature type="transmembrane region" description="Helical" evidence="1">
    <location>
        <begin position="93"/>
        <end position="113"/>
    </location>
</feature>
<dbReference type="InterPro" id="IPR052728">
    <property type="entry name" value="O2_lipid_transport_reg"/>
</dbReference>
<dbReference type="AlphaFoldDB" id="A0A1B6MJU6"/>
<evidence type="ECO:0008006" key="3">
    <source>
        <dbReference type="Google" id="ProtNLM"/>
    </source>
</evidence>
<accession>A0A1B6MJU6</accession>
<feature type="non-terminal residue" evidence="2">
    <location>
        <position position="148"/>
    </location>
</feature>
<gene>
    <name evidence="2" type="ORF">g.1977</name>
</gene>
<dbReference type="PANTHER" id="PTHR11161:SF0">
    <property type="entry name" value="O-ACYLTRANSFERASE LIKE PROTEIN"/>
    <property type="match status" value="1"/>
</dbReference>
<feature type="non-terminal residue" evidence="2">
    <location>
        <position position="1"/>
    </location>
</feature>
<evidence type="ECO:0000256" key="1">
    <source>
        <dbReference type="SAM" id="Phobius"/>
    </source>
</evidence>
<feature type="transmembrane region" description="Helical" evidence="1">
    <location>
        <begin position="66"/>
        <end position="86"/>
    </location>
</feature>
<keyword evidence="1" id="KW-1133">Transmembrane helix</keyword>
<reference evidence="2" key="1">
    <citation type="submission" date="2015-11" db="EMBL/GenBank/DDBJ databases">
        <title>De novo transcriptome assembly of four potential Pierce s Disease insect vectors from Arizona vineyards.</title>
        <authorList>
            <person name="Tassone E.E."/>
        </authorList>
    </citation>
    <scope>NUCLEOTIDE SEQUENCE</scope>
</reference>
<protein>
    <recommendedName>
        <fullName evidence="3">Acyltransferase 3 domain-containing protein</fullName>
    </recommendedName>
</protein>
<dbReference type="EMBL" id="GEBQ01003737">
    <property type="protein sequence ID" value="JAT36240.1"/>
    <property type="molecule type" value="Transcribed_RNA"/>
</dbReference>
<keyword evidence="1" id="KW-0472">Membrane</keyword>
<evidence type="ECO:0000313" key="2">
    <source>
        <dbReference type="EMBL" id="JAT36240.1"/>
    </source>
</evidence>
<keyword evidence="1" id="KW-0812">Transmembrane</keyword>
<dbReference type="PANTHER" id="PTHR11161">
    <property type="entry name" value="O-ACYLTRANSFERASE"/>
    <property type="match status" value="1"/>
</dbReference>
<organism evidence="2">
    <name type="scientific">Graphocephala atropunctata</name>
    <dbReference type="NCBI Taxonomy" id="36148"/>
    <lineage>
        <taxon>Eukaryota</taxon>
        <taxon>Metazoa</taxon>
        <taxon>Ecdysozoa</taxon>
        <taxon>Arthropoda</taxon>
        <taxon>Hexapoda</taxon>
        <taxon>Insecta</taxon>
        <taxon>Pterygota</taxon>
        <taxon>Neoptera</taxon>
        <taxon>Paraneoptera</taxon>
        <taxon>Hemiptera</taxon>
        <taxon>Auchenorrhyncha</taxon>
        <taxon>Membracoidea</taxon>
        <taxon>Cicadellidae</taxon>
        <taxon>Cicadellinae</taxon>
        <taxon>Cicadellini</taxon>
        <taxon>Graphocephala</taxon>
    </lineage>
</organism>
<sequence>RYFRVTPALAVVVLFATTISIHVSNGPVWNKFMGINELLCDHLWWSNLLHISNCLGTPYTCRLETWFLAADYQLFVLSPLLLLPLFYRPRLGLLLLAGVFVLSTVVKTADGFFKQIHPEVMLYEGPAGYRHPSVAHINTVYRAATFVV</sequence>
<name>A0A1B6MJU6_9HEMI</name>
<proteinExistence type="predicted"/>